<keyword evidence="2" id="KW-1185">Reference proteome</keyword>
<comment type="caution">
    <text evidence="1">The sequence shown here is derived from an EMBL/GenBank/DDBJ whole genome shotgun (WGS) entry which is preliminary data.</text>
</comment>
<evidence type="ECO:0008006" key="3">
    <source>
        <dbReference type="Google" id="ProtNLM"/>
    </source>
</evidence>
<gene>
    <name evidence="1" type="ORF">ACJEBJ_04790</name>
</gene>
<proteinExistence type="predicted"/>
<dbReference type="InterPro" id="IPR037026">
    <property type="entry name" value="Vgr_OB-fold_dom_sf"/>
</dbReference>
<sequence length="323" mass="34746">MEEAVTRIVERRFTELAGAYHLPRFARVLAVADPPADAGLCDDFRPRYAVDLEVLGPDGEVIADLPPLLGVALPVPGGGAEMGFYGFPQEGTVVVVSFAYGLPNKPFILQVLPHGLSLPRVPKGDQVWQQSEAVQQRADAEGNGLRVTDARITDRASERDVEALENTERYQSSRVEVDDHSTESVGGIKTTEALGALKLLSGGSASLAAVEDLHMATGRDLNLVVGQKHNATVGGDMQERIQGMRESVAAIKQHLQAPRTWLGSKELNVLQVLCDLLDLVEQMNTTIAVHKHGLTPPPDNAGDFVGHSVSARQMSVQLKAITD</sequence>
<evidence type="ECO:0000313" key="1">
    <source>
        <dbReference type="EMBL" id="MFK9003436.1"/>
    </source>
</evidence>
<dbReference type="SUPFAM" id="SSF69255">
    <property type="entry name" value="gp5 N-terminal domain-like"/>
    <property type="match status" value="1"/>
</dbReference>
<dbReference type="Proteomes" id="UP001623008">
    <property type="component" value="Unassembled WGS sequence"/>
</dbReference>
<dbReference type="SUPFAM" id="SSF69349">
    <property type="entry name" value="Phage fibre proteins"/>
    <property type="match status" value="1"/>
</dbReference>
<dbReference type="EMBL" id="JBJHQF010000005">
    <property type="protein sequence ID" value="MFK9003436.1"/>
    <property type="molecule type" value="Genomic_DNA"/>
</dbReference>
<evidence type="ECO:0000313" key="2">
    <source>
        <dbReference type="Proteomes" id="UP001623008"/>
    </source>
</evidence>
<name>A0ABW8QV02_9PSED</name>
<accession>A0ABW8QV02</accession>
<organism evidence="1 2">
    <name type="scientific">Pseudomonas pergaminensis</name>
    <dbReference type="NCBI Taxonomy" id="2853159"/>
    <lineage>
        <taxon>Bacteria</taxon>
        <taxon>Pseudomonadati</taxon>
        <taxon>Pseudomonadota</taxon>
        <taxon>Gammaproteobacteria</taxon>
        <taxon>Pseudomonadales</taxon>
        <taxon>Pseudomonadaceae</taxon>
        <taxon>Pseudomonas</taxon>
    </lineage>
</organism>
<protein>
    <recommendedName>
        <fullName evidence="3">Gp5/Type VI secretion system Vgr protein OB-fold domain-containing protein</fullName>
    </recommendedName>
</protein>
<dbReference type="Gene3D" id="2.40.50.230">
    <property type="entry name" value="Gp5 N-terminal domain"/>
    <property type="match status" value="1"/>
</dbReference>
<reference evidence="1 2" key="1">
    <citation type="submission" date="2024-11" db="EMBL/GenBank/DDBJ databases">
        <authorList>
            <person name="Lucas J.A."/>
        </authorList>
    </citation>
    <scope>NUCLEOTIDE SEQUENCE [LARGE SCALE GENOMIC DNA]</scope>
    <source>
        <strain evidence="1 2">Z 7.15</strain>
    </source>
</reference>
<dbReference type="RefSeq" id="WP_406596751.1">
    <property type="nucleotide sequence ID" value="NZ_JBJHQF010000005.1"/>
</dbReference>